<dbReference type="WBParaSite" id="Csp11.Scaffold629.g15532.t1">
    <property type="protein sequence ID" value="Csp11.Scaffold629.g15532.t1"/>
    <property type="gene ID" value="Csp11.Scaffold629.g15532"/>
</dbReference>
<accession>A0A1I7U738</accession>
<proteinExistence type="predicted"/>
<organism evidence="2 3">
    <name type="scientific">Caenorhabditis tropicalis</name>
    <dbReference type="NCBI Taxonomy" id="1561998"/>
    <lineage>
        <taxon>Eukaryota</taxon>
        <taxon>Metazoa</taxon>
        <taxon>Ecdysozoa</taxon>
        <taxon>Nematoda</taxon>
        <taxon>Chromadorea</taxon>
        <taxon>Rhabditida</taxon>
        <taxon>Rhabditina</taxon>
        <taxon>Rhabditomorpha</taxon>
        <taxon>Rhabditoidea</taxon>
        <taxon>Rhabditidae</taxon>
        <taxon>Peloderinae</taxon>
        <taxon>Caenorhabditis</taxon>
    </lineage>
</organism>
<feature type="transmembrane region" description="Helical" evidence="1">
    <location>
        <begin position="29"/>
        <end position="53"/>
    </location>
</feature>
<keyword evidence="1" id="KW-0812">Transmembrane</keyword>
<keyword evidence="1" id="KW-0472">Membrane</keyword>
<keyword evidence="2" id="KW-1185">Reference proteome</keyword>
<dbReference type="Proteomes" id="UP000095282">
    <property type="component" value="Unplaced"/>
</dbReference>
<evidence type="ECO:0000256" key="1">
    <source>
        <dbReference type="SAM" id="Phobius"/>
    </source>
</evidence>
<name>A0A1I7U738_9PELO</name>
<evidence type="ECO:0000313" key="2">
    <source>
        <dbReference type="Proteomes" id="UP000095282"/>
    </source>
</evidence>
<keyword evidence="1" id="KW-1133">Transmembrane helix</keyword>
<evidence type="ECO:0000313" key="3">
    <source>
        <dbReference type="WBParaSite" id="Csp11.Scaffold629.g15532.t1"/>
    </source>
</evidence>
<protein>
    <submittedName>
        <fullName evidence="3">MFS domain-containing protein</fullName>
    </submittedName>
</protein>
<dbReference type="AlphaFoldDB" id="A0A1I7U738"/>
<reference evidence="3" key="1">
    <citation type="submission" date="2016-11" db="UniProtKB">
        <authorList>
            <consortium name="WormBaseParasite"/>
        </authorList>
    </citation>
    <scope>IDENTIFICATION</scope>
</reference>
<sequence>MGYSAGSGFVCAPAVLRLAVPESMRPTNFLFLAAAFSIGTFLANSMFLLSFLISPTVFSAGLTFAAGQILKCK</sequence>